<dbReference type="OrthoDB" id="116396at2"/>
<dbReference type="CDD" id="cd07890">
    <property type="entry name" value="CYTH-like_AC_IV-like"/>
    <property type="match status" value="1"/>
</dbReference>
<feature type="domain" description="CYTH" evidence="1">
    <location>
        <begin position="2"/>
        <end position="174"/>
    </location>
</feature>
<evidence type="ECO:0000259" key="1">
    <source>
        <dbReference type="PROSITE" id="PS51707"/>
    </source>
</evidence>
<dbReference type="InterPro" id="IPR023577">
    <property type="entry name" value="CYTH_domain"/>
</dbReference>
<dbReference type="AlphaFoldDB" id="S7V5U9"/>
<dbReference type="InterPro" id="IPR033469">
    <property type="entry name" value="CYTH-like_dom_sf"/>
</dbReference>
<comment type="caution">
    <text evidence="2">The sequence shown here is derived from an EMBL/GenBank/DDBJ whole genome shotgun (WGS) entry which is preliminary data.</text>
</comment>
<keyword evidence="3" id="KW-1185">Reference proteome</keyword>
<dbReference type="STRING" id="897.B2D07_13580"/>
<dbReference type="Proteomes" id="UP000014977">
    <property type="component" value="Unassembled WGS sequence"/>
</dbReference>
<sequence length="222" mass="25850">MSLEIEVKFYLDPSLLSRGEILDRIEVLGGRSDGRIFERNIRFEDKANSLLERNALLRLRKDRRARLTFKSEVPGISAQDRERFKIFEELEIEVSDFAVTTQILEALGFHPVQIYEKWRETFVMGECLICMDTLPFGEFLEIEGKRETIPGLADRIGLDWDRRILETYLGIFAQLRTALELPFSDVTFDQFRGFSGGTTPEDLSVHIRRFESSRQRPEHLTS</sequence>
<accession>S7V5U9</accession>
<dbReference type="InterPro" id="IPR008173">
    <property type="entry name" value="Adenylyl_cyclase_CyaB"/>
</dbReference>
<proteinExistence type="predicted"/>
<dbReference type="Pfam" id="PF01928">
    <property type="entry name" value="CYTH"/>
    <property type="match status" value="1"/>
</dbReference>
<dbReference type="PROSITE" id="PS51707">
    <property type="entry name" value="CYTH"/>
    <property type="match status" value="1"/>
</dbReference>
<dbReference type="eggNOG" id="COG1437">
    <property type="taxonomic scope" value="Bacteria"/>
</dbReference>
<dbReference type="SUPFAM" id="SSF55154">
    <property type="entry name" value="CYTH-like phosphatases"/>
    <property type="match status" value="1"/>
</dbReference>
<dbReference type="Gene3D" id="2.40.320.10">
    <property type="entry name" value="Hypothetical Protein Pfu-838710-001"/>
    <property type="match status" value="1"/>
</dbReference>
<evidence type="ECO:0000313" key="3">
    <source>
        <dbReference type="Proteomes" id="UP000014977"/>
    </source>
</evidence>
<gene>
    <name evidence="2" type="ORF">dsmv_2427</name>
</gene>
<organism evidence="2 3">
    <name type="scientific">Desulfococcus multivorans DSM 2059</name>
    <dbReference type="NCBI Taxonomy" id="1121405"/>
    <lineage>
        <taxon>Bacteria</taxon>
        <taxon>Pseudomonadati</taxon>
        <taxon>Thermodesulfobacteriota</taxon>
        <taxon>Desulfobacteria</taxon>
        <taxon>Desulfobacterales</taxon>
        <taxon>Desulfococcaceae</taxon>
        <taxon>Desulfococcus</taxon>
    </lineage>
</organism>
<name>S7V5U9_DESML</name>
<dbReference type="EMBL" id="ATHJ01000086">
    <property type="protein sequence ID" value="EPR39998.1"/>
    <property type="molecule type" value="Genomic_DNA"/>
</dbReference>
<dbReference type="RefSeq" id="WP_020877184.1">
    <property type="nucleotide sequence ID" value="NZ_ATHJ01000086.1"/>
</dbReference>
<evidence type="ECO:0000313" key="2">
    <source>
        <dbReference type="EMBL" id="EPR39998.1"/>
    </source>
</evidence>
<reference evidence="2 3" key="1">
    <citation type="journal article" date="2013" name="Genome Announc.">
        <title>Draft genome sequences for three mercury-methylating, sulfate-reducing bacteria.</title>
        <authorList>
            <person name="Brown S.D."/>
            <person name="Hurt R.A.Jr."/>
            <person name="Gilmour C.C."/>
            <person name="Elias D.A."/>
        </authorList>
    </citation>
    <scope>NUCLEOTIDE SEQUENCE [LARGE SCALE GENOMIC DNA]</scope>
    <source>
        <strain evidence="2 3">DSM 2059</strain>
    </source>
</reference>
<protein>
    <submittedName>
        <fullName evidence="2">Adenylate cyclase</fullName>
    </submittedName>
</protein>